<name>A0AC61RC35_9FIRM</name>
<evidence type="ECO:0000313" key="2">
    <source>
        <dbReference type="Proteomes" id="UP000308836"/>
    </source>
</evidence>
<dbReference type="Proteomes" id="UP000308836">
    <property type="component" value="Unassembled WGS sequence"/>
</dbReference>
<gene>
    <name evidence="1" type="ORF">E5336_00925</name>
</gene>
<sequence>MAKEFIQLTSKDDLGTVTLNKSVFSTIAANVIEEVDHVQIFESNKPFKNGITTRIEDNKLFLNIPVKIDYNANVTDVCAALQNKIFESISYMTDHKPEAIQIDVVGFIF</sequence>
<keyword evidence="2" id="KW-1185">Reference proteome</keyword>
<proteinExistence type="predicted"/>
<organism evidence="1 2">
    <name type="scientific">Dubosiella muris</name>
    <dbReference type="NCBI Taxonomy" id="3038133"/>
    <lineage>
        <taxon>Bacteria</taxon>
        <taxon>Bacillati</taxon>
        <taxon>Bacillota</taxon>
        <taxon>Erysipelotrichia</taxon>
        <taxon>Erysipelotrichales</taxon>
        <taxon>Erysipelotrichaceae</taxon>
        <taxon>Dubosiella</taxon>
    </lineage>
</organism>
<reference evidence="1" key="1">
    <citation type="submission" date="2019-04" db="EMBL/GenBank/DDBJ databases">
        <title>Microbes associate with the intestines of laboratory mice.</title>
        <authorList>
            <person name="Navarre W."/>
            <person name="Wong E."/>
            <person name="Huang K."/>
            <person name="Tropini C."/>
            <person name="Ng K."/>
            <person name="Yu B."/>
        </authorList>
    </citation>
    <scope>NUCLEOTIDE SEQUENCE</scope>
    <source>
        <strain evidence="1">NM09_H32</strain>
    </source>
</reference>
<protein>
    <submittedName>
        <fullName evidence="1">Asp23/Gls24 family envelope stress response protein</fullName>
    </submittedName>
</protein>
<accession>A0AC61RC35</accession>
<comment type="caution">
    <text evidence="1">The sequence shown here is derived from an EMBL/GenBank/DDBJ whole genome shotgun (WGS) entry which is preliminary data.</text>
</comment>
<evidence type="ECO:0000313" key="1">
    <source>
        <dbReference type="EMBL" id="TGY67007.1"/>
    </source>
</evidence>
<dbReference type="EMBL" id="SRYG01000002">
    <property type="protein sequence ID" value="TGY67007.1"/>
    <property type="molecule type" value="Genomic_DNA"/>
</dbReference>